<dbReference type="Proteomes" id="UP000184315">
    <property type="component" value="Unassembled WGS sequence"/>
</dbReference>
<dbReference type="InterPro" id="IPR027417">
    <property type="entry name" value="P-loop_NTPase"/>
</dbReference>
<dbReference type="Pfam" id="PF20703">
    <property type="entry name" value="nSTAND1"/>
    <property type="match status" value="1"/>
</dbReference>
<accession>A0A1J1LS89</accession>
<dbReference type="Gene3D" id="1.25.40.10">
    <property type="entry name" value="Tetratricopeptide repeat domain"/>
    <property type="match status" value="1"/>
</dbReference>
<evidence type="ECO:0000313" key="4">
    <source>
        <dbReference type="Proteomes" id="UP000184315"/>
    </source>
</evidence>
<dbReference type="GO" id="GO:0006355">
    <property type="term" value="P:regulation of DNA-templated transcription"/>
    <property type="evidence" value="ECO:0007669"/>
    <property type="project" value="InterPro"/>
</dbReference>
<protein>
    <recommendedName>
        <fullName evidence="2">HTH luxR-type domain-containing protein</fullName>
    </recommendedName>
</protein>
<dbReference type="PANTHER" id="PTHR47691:SF3">
    <property type="entry name" value="HTH-TYPE TRANSCRIPTIONAL REGULATOR RV0890C-RELATED"/>
    <property type="match status" value="1"/>
</dbReference>
<dbReference type="InterPro" id="IPR000792">
    <property type="entry name" value="Tscrpt_reg_LuxR_C"/>
</dbReference>
<dbReference type="SUPFAM" id="SSF46894">
    <property type="entry name" value="C-terminal effector domain of the bipartite response regulators"/>
    <property type="match status" value="1"/>
</dbReference>
<dbReference type="PROSITE" id="PS50005">
    <property type="entry name" value="TPR"/>
    <property type="match status" value="2"/>
</dbReference>
<feature type="domain" description="HTH luxR-type" evidence="2">
    <location>
        <begin position="29"/>
        <end position="85"/>
    </location>
</feature>
<reference evidence="4" key="1">
    <citation type="submission" date="2015-10" db="EMBL/GenBank/DDBJ databases">
        <authorList>
            <person name="Regsiter A."/>
            <person name="william w."/>
        </authorList>
    </citation>
    <scope>NUCLEOTIDE SEQUENCE [LARGE SCALE GENOMIC DNA]</scope>
</reference>
<dbReference type="SMART" id="SM00028">
    <property type="entry name" value="TPR"/>
    <property type="match status" value="5"/>
</dbReference>
<evidence type="ECO:0000256" key="1">
    <source>
        <dbReference type="PROSITE-ProRule" id="PRU00339"/>
    </source>
</evidence>
<gene>
    <name evidence="3" type="ORF">PL9214670093</name>
</gene>
<dbReference type="SUPFAM" id="SSF48452">
    <property type="entry name" value="TPR-like"/>
    <property type="match status" value="1"/>
</dbReference>
<dbReference type="SMART" id="SM00421">
    <property type="entry name" value="HTH_LUXR"/>
    <property type="match status" value="1"/>
</dbReference>
<feature type="repeat" description="TPR" evidence="1">
    <location>
        <begin position="612"/>
        <end position="645"/>
    </location>
</feature>
<dbReference type="AlphaFoldDB" id="A0A1J1LS89"/>
<sequence>MLRINSCKGCITRLTSLIPFDFLKAVAAEHGLSDAEFEALSLALEGYSTTDIATQLDLSAIAIRKRLGEVYKKFQISGSGPGKLADLKHQLLLEFQSHPTTPTLEAKHPRQHSQIDWGEAPDVPVFFGRTEELTQLQQWITHNHTRVVTVVGMGKVGKTALAVKLIEQIHSDFERVIWRSLRYAPPLEELLGELIGSLSGSSKLPPGTGKQIFRLVECFRGSRCLVVLDELESLFQPQELAGTYRPGYESYGELLRQVGELAHRSCLMVLSREEPLEIAVQAGTTQPVKVWRLGGLSEAEGQPLLHSLLGKASVENEKVIELIRDCGGNPLLLRLVTQKIQELFNGNLDRFFEHHQLFYGNFQKLGWMGELLNLVFREQVERLSAGEIQVLNRLVLSDETVSLTQLQSHVQVFGDRTKLLNTLASLHRRSLLQQISELEEVKFSLNPMIRQYMRQHLIETICTLITHNPDQSLEELGCLGVLGLEKIHTQEEEKDFKKNAYERVGRFLNQIGYQQYMKGELISAKLYLSWALQFHPNLAPAHFNLGSTYEKLQDLESAQIHYERATETEVKKAKYSALNNLARLQILEGNYQAAIELIEPILPEVQDNGILTSLYKNLGWAYFHKNLYTQAEKFLVEALELNESCTAAYLLLAQVKVAQGKKRQALVYWEEGLNSQVEEGGFSHEPWKWPEIEIWKGEARRYLQMGK</sequence>
<dbReference type="InterPro" id="IPR049052">
    <property type="entry name" value="nSTAND1"/>
</dbReference>
<dbReference type="EMBL" id="CZDF01000174">
    <property type="protein sequence ID" value="CUR35467.1"/>
    <property type="molecule type" value="Genomic_DNA"/>
</dbReference>
<dbReference type="Gene3D" id="1.10.10.10">
    <property type="entry name" value="Winged helix-like DNA-binding domain superfamily/Winged helix DNA-binding domain"/>
    <property type="match status" value="1"/>
</dbReference>
<dbReference type="Gene3D" id="3.40.50.300">
    <property type="entry name" value="P-loop containing nucleotide triphosphate hydrolases"/>
    <property type="match status" value="1"/>
</dbReference>
<dbReference type="Pfam" id="PF13181">
    <property type="entry name" value="TPR_8"/>
    <property type="match status" value="2"/>
</dbReference>
<dbReference type="PRINTS" id="PR00364">
    <property type="entry name" value="DISEASERSIST"/>
</dbReference>
<dbReference type="SUPFAM" id="SSF52540">
    <property type="entry name" value="P-loop containing nucleoside triphosphate hydrolases"/>
    <property type="match status" value="1"/>
</dbReference>
<dbReference type="GO" id="GO:0003677">
    <property type="term" value="F:DNA binding"/>
    <property type="evidence" value="ECO:0007669"/>
    <property type="project" value="InterPro"/>
</dbReference>
<proteinExistence type="predicted"/>
<name>A0A1J1LS89_9CYAN</name>
<organism evidence="3 4">
    <name type="scientific">Planktothrix tepida PCC 9214</name>
    <dbReference type="NCBI Taxonomy" id="671072"/>
    <lineage>
        <taxon>Bacteria</taxon>
        <taxon>Bacillati</taxon>
        <taxon>Cyanobacteriota</taxon>
        <taxon>Cyanophyceae</taxon>
        <taxon>Oscillatoriophycideae</taxon>
        <taxon>Oscillatoriales</taxon>
        <taxon>Microcoleaceae</taxon>
        <taxon>Planktothrix</taxon>
    </lineage>
</organism>
<dbReference type="InterPro" id="IPR016032">
    <property type="entry name" value="Sig_transdc_resp-reg_C-effctor"/>
</dbReference>
<keyword evidence="1" id="KW-0802">TPR repeat</keyword>
<dbReference type="OrthoDB" id="434800at2"/>
<dbReference type="InterPro" id="IPR011990">
    <property type="entry name" value="TPR-like_helical_dom_sf"/>
</dbReference>
<dbReference type="InterPro" id="IPR019734">
    <property type="entry name" value="TPR_rpt"/>
</dbReference>
<dbReference type="InterPro" id="IPR036388">
    <property type="entry name" value="WH-like_DNA-bd_sf"/>
</dbReference>
<keyword evidence="4" id="KW-1185">Reference proteome</keyword>
<evidence type="ECO:0000259" key="2">
    <source>
        <dbReference type="SMART" id="SM00421"/>
    </source>
</evidence>
<dbReference type="STRING" id="671072.PL9214670093"/>
<dbReference type="PANTHER" id="PTHR47691">
    <property type="entry name" value="REGULATOR-RELATED"/>
    <property type="match status" value="1"/>
</dbReference>
<evidence type="ECO:0000313" key="3">
    <source>
        <dbReference type="EMBL" id="CUR35467.1"/>
    </source>
</evidence>
<feature type="repeat" description="TPR" evidence="1">
    <location>
        <begin position="539"/>
        <end position="572"/>
    </location>
</feature>